<comment type="caution">
    <text evidence="1">The sequence shown here is derived from an EMBL/GenBank/DDBJ whole genome shotgun (WGS) entry which is preliminary data.</text>
</comment>
<dbReference type="HOGENOM" id="CLU_2841064_0_0_9"/>
<dbReference type="STRING" id="537007.BLAHAN_05316"/>
<keyword evidence="2" id="KW-1185">Reference proteome</keyword>
<protein>
    <submittedName>
        <fullName evidence="1">Uncharacterized protein</fullName>
    </submittedName>
</protein>
<dbReference type="Proteomes" id="UP000003755">
    <property type="component" value="Unassembled WGS sequence"/>
</dbReference>
<sequence length="65" mass="8096">MKLRSRQYSLDERRLRSAGKFSFLRVKRLLWDILYSRALYLHRYSLRSFAFALNDFVQGIFYLWR</sequence>
<dbReference type="EMBL" id="ABYU02000014">
    <property type="protein sequence ID" value="EEX21955.1"/>
    <property type="molecule type" value="Genomic_DNA"/>
</dbReference>
<accession>C9L7F0</accession>
<organism evidence="1 2">
    <name type="scientific">Blautia hansenii DSM 20583</name>
    <dbReference type="NCBI Taxonomy" id="537007"/>
    <lineage>
        <taxon>Bacteria</taxon>
        <taxon>Bacillati</taxon>
        <taxon>Bacillota</taxon>
        <taxon>Clostridia</taxon>
        <taxon>Lachnospirales</taxon>
        <taxon>Lachnospiraceae</taxon>
        <taxon>Blautia</taxon>
    </lineage>
</organism>
<evidence type="ECO:0000313" key="1">
    <source>
        <dbReference type="EMBL" id="EEX21955.1"/>
    </source>
</evidence>
<evidence type="ECO:0000313" key="2">
    <source>
        <dbReference type="Proteomes" id="UP000003755"/>
    </source>
</evidence>
<dbReference type="AlphaFoldDB" id="C9L7F0"/>
<name>C9L7F0_BLAHA</name>
<gene>
    <name evidence="1" type="ORF">BLAHAN_05316</name>
</gene>
<reference evidence="1" key="1">
    <citation type="submission" date="2009-09" db="EMBL/GenBank/DDBJ databases">
        <authorList>
            <person name="Weinstock G."/>
            <person name="Sodergren E."/>
            <person name="Clifton S."/>
            <person name="Fulton L."/>
            <person name="Fulton B."/>
            <person name="Courtney L."/>
            <person name="Fronick C."/>
            <person name="Harrison M."/>
            <person name="Strong C."/>
            <person name="Farmer C."/>
            <person name="Delahaunty K."/>
            <person name="Markovic C."/>
            <person name="Hall O."/>
            <person name="Minx P."/>
            <person name="Tomlinson C."/>
            <person name="Mitreva M."/>
            <person name="Nelson J."/>
            <person name="Hou S."/>
            <person name="Wollam A."/>
            <person name="Pepin K.H."/>
            <person name="Johnson M."/>
            <person name="Bhonagiri V."/>
            <person name="Nash W.E."/>
            <person name="Warren W."/>
            <person name="Chinwalla A."/>
            <person name="Mardis E.R."/>
            <person name="Wilson R.K."/>
        </authorList>
    </citation>
    <scope>NUCLEOTIDE SEQUENCE [LARGE SCALE GENOMIC DNA]</scope>
    <source>
        <strain evidence="1">DSM 20583</strain>
    </source>
</reference>
<proteinExistence type="predicted"/>